<feature type="domain" description="GST C-terminal" evidence="1">
    <location>
        <begin position="1"/>
        <end position="75"/>
    </location>
</feature>
<evidence type="ECO:0000313" key="3">
    <source>
        <dbReference type="Proteomes" id="UP000015102"/>
    </source>
</evidence>
<protein>
    <recommendedName>
        <fullName evidence="1">GST C-terminal domain-containing protein</fullName>
    </recommendedName>
</protein>
<dbReference type="STRING" id="36166.T1GJZ4"/>
<sequence length="202" mass="22768">ALGFLNTFLEGQTYVAGENFTIADISILATVSTFVLAGIDLSPFPNVQKWYELVNKTAPGTELNQQGLDEAKKWFDKKYGKDDSLYPKEAKKRAVVDQRLYFDMGTLYQRFAEYFYPQKLEEALGFLNTFLEGQTYVAGDNLTIADISILATVSTFVLTGINLSPFPNVQKWYELVDKTAPGTELNQEGLVEAKKWFDSVKK</sequence>
<keyword evidence="3" id="KW-1185">Reference proteome</keyword>
<name>T1GJZ4_MEGSC</name>
<evidence type="ECO:0000313" key="2">
    <source>
        <dbReference type="EnsemblMetazoa" id="MESCA003804-PA"/>
    </source>
</evidence>
<dbReference type="EMBL" id="CAQQ02116287">
    <property type="status" value="NOT_ANNOTATED_CDS"/>
    <property type="molecule type" value="Genomic_DNA"/>
</dbReference>
<dbReference type="SUPFAM" id="SSF47616">
    <property type="entry name" value="GST C-terminal domain-like"/>
    <property type="match status" value="2"/>
</dbReference>
<dbReference type="AlphaFoldDB" id="T1GJZ4"/>
<dbReference type="GO" id="GO:0004364">
    <property type="term" value="F:glutathione transferase activity"/>
    <property type="evidence" value="ECO:0007669"/>
    <property type="project" value="TreeGrafter"/>
</dbReference>
<dbReference type="GO" id="GO:0006749">
    <property type="term" value="P:glutathione metabolic process"/>
    <property type="evidence" value="ECO:0007669"/>
    <property type="project" value="TreeGrafter"/>
</dbReference>
<feature type="domain" description="GST C-terminal" evidence="1">
    <location>
        <begin position="89"/>
        <end position="197"/>
    </location>
</feature>
<dbReference type="PANTHER" id="PTHR43969:SF9">
    <property type="entry name" value="GLUTATHIONE S TRANSFERASE D10, ISOFORM A-RELATED"/>
    <property type="match status" value="1"/>
</dbReference>
<dbReference type="OMA" id="VQKWYEL"/>
<dbReference type="Proteomes" id="UP000015102">
    <property type="component" value="Unassembled WGS sequence"/>
</dbReference>
<organism evidence="2 3">
    <name type="scientific">Megaselia scalaris</name>
    <name type="common">Humpbacked fly</name>
    <name type="synonym">Phora scalaris</name>
    <dbReference type="NCBI Taxonomy" id="36166"/>
    <lineage>
        <taxon>Eukaryota</taxon>
        <taxon>Metazoa</taxon>
        <taxon>Ecdysozoa</taxon>
        <taxon>Arthropoda</taxon>
        <taxon>Hexapoda</taxon>
        <taxon>Insecta</taxon>
        <taxon>Pterygota</taxon>
        <taxon>Neoptera</taxon>
        <taxon>Endopterygota</taxon>
        <taxon>Diptera</taxon>
        <taxon>Brachycera</taxon>
        <taxon>Muscomorpha</taxon>
        <taxon>Platypezoidea</taxon>
        <taxon>Phoridae</taxon>
        <taxon>Megaseliini</taxon>
        <taxon>Megaselia</taxon>
    </lineage>
</organism>
<dbReference type="InterPro" id="IPR036282">
    <property type="entry name" value="Glutathione-S-Trfase_C_sf"/>
</dbReference>
<reference evidence="3" key="1">
    <citation type="submission" date="2013-02" db="EMBL/GenBank/DDBJ databases">
        <authorList>
            <person name="Hughes D."/>
        </authorList>
    </citation>
    <scope>NUCLEOTIDE SEQUENCE</scope>
    <source>
        <strain>Durham</strain>
        <strain evidence="3">NC isolate 2 -- Noor lab</strain>
    </source>
</reference>
<dbReference type="Pfam" id="PF14497">
    <property type="entry name" value="GST_C_3"/>
    <property type="match status" value="1"/>
</dbReference>
<reference evidence="2" key="2">
    <citation type="submission" date="2015-06" db="UniProtKB">
        <authorList>
            <consortium name="EnsemblMetazoa"/>
        </authorList>
    </citation>
    <scope>IDENTIFICATION</scope>
</reference>
<dbReference type="InterPro" id="IPR010987">
    <property type="entry name" value="Glutathione-S-Trfase_C-like"/>
</dbReference>
<dbReference type="InterPro" id="IPR004046">
    <property type="entry name" value="GST_C"/>
</dbReference>
<dbReference type="PROSITE" id="PS50405">
    <property type="entry name" value="GST_CTER"/>
    <property type="match status" value="2"/>
</dbReference>
<proteinExistence type="predicted"/>
<accession>T1GJZ4</accession>
<dbReference type="CDD" id="cd03177">
    <property type="entry name" value="GST_C_Delta_Epsilon"/>
    <property type="match status" value="2"/>
</dbReference>
<dbReference type="PANTHER" id="PTHR43969">
    <property type="entry name" value="GLUTATHIONE S TRANSFERASE D10, ISOFORM A-RELATED"/>
    <property type="match status" value="1"/>
</dbReference>
<dbReference type="Pfam" id="PF00043">
    <property type="entry name" value="GST_C"/>
    <property type="match status" value="1"/>
</dbReference>
<evidence type="ECO:0000259" key="1">
    <source>
        <dbReference type="PROSITE" id="PS50405"/>
    </source>
</evidence>
<dbReference type="HOGENOM" id="CLU_1357668_0_0_1"/>
<dbReference type="Gene3D" id="1.20.1050.10">
    <property type="match status" value="2"/>
</dbReference>
<dbReference type="EMBL" id="CAQQ02116288">
    <property type="status" value="NOT_ANNOTATED_CDS"/>
    <property type="molecule type" value="Genomic_DNA"/>
</dbReference>
<dbReference type="EnsemblMetazoa" id="MESCA003804-RA">
    <property type="protein sequence ID" value="MESCA003804-PA"/>
    <property type="gene ID" value="MESCA003804"/>
</dbReference>